<evidence type="ECO:0000313" key="7">
    <source>
        <dbReference type="Proteomes" id="UP000178797"/>
    </source>
</evidence>
<dbReference type="Gene3D" id="3.30.70.1070">
    <property type="entry name" value="Sporulation related repeat"/>
    <property type="match status" value="1"/>
</dbReference>
<feature type="domain" description="SPOR" evidence="5">
    <location>
        <begin position="314"/>
        <end position="394"/>
    </location>
</feature>
<sequence>MDERQKGKIIVIDDEYSTCKLISHVLEAKGLDVVIVSDPEKAVEKAKQTEPEIVFISLPAFGTDGLRICRAIHSVKYLREVPVIMLIPYPGGLDPRYAATLGIVDVLVKPLNADELVSKTFNILDTVSSASMTSQSDTTQFQESRIKEEVSLFPAEETVVQEVTGVAPVSTESEELKEEISGQEKDFTDKELDKGLAGRVYKPYNEIKRKAFKKRLPIYAAVLIFAGIGTGVLFFTGTGEKFIDSFLEENSGEGKVIQKETIPEVFPEYKTETEKVLPPPAVDKLEETVAPAAEPDTTKIVPKKKRIPPEKSEFLKKTAYSVQAGAYENEKNAVLLVNKLKEKGYEVFIIKDLSADNRTIHRVLVGKFESKNEALNLSRVIRQKESIQSFVIIN</sequence>
<evidence type="ECO:0000259" key="5">
    <source>
        <dbReference type="PROSITE" id="PS51724"/>
    </source>
</evidence>
<dbReference type="SMART" id="SM00448">
    <property type="entry name" value="REC"/>
    <property type="match status" value="1"/>
</dbReference>
<dbReference type="GO" id="GO:0000160">
    <property type="term" value="P:phosphorelay signal transduction system"/>
    <property type="evidence" value="ECO:0007669"/>
    <property type="project" value="InterPro"/>
</dbReference>
<dbReference type="InterPro" id="IPR036680">
    <property type="entry name" value="SPOR-like_sf"/>
</dbReference>
<dbReference type="GO" id="GO:0042834">
    <property type="term" value="F:peptidoglycan binding"/>
    <property type="evidence" value="ECO:0007669"/>
    <property type="project" value="InterPro"/>
</dbReference>
<reference evidence="6 7" key="1">
    <citation type="journal article" date="2016" name="Nat. Commun.">
        <title>Thousands of microbial genomes shed light on interconnected biogeochemical processes in an aquifer system.</title>
        <authorList>
            <person name="Anantharaman K."/>
            <person name="Brown C.T."/>
            <person name="Hug L.A."/>
            <person name="Sharon I."/>
            <person name="Castelle C.J."/>
            <person name="Probst A.J."/>
            <person name="Thomas B.C."/>
            <person name="Singh A."/>
            <person name="Wilkins M.J."/>
            <person name="Karaoz U."/>
            <person name="Brodie E.L."/>
            <person name="Williams K.H."/>
            <person name="Hubbard S.S."/>
            <person name="Banfield J.F."/>
        </authorList>
    </citation>
    <scope>NUCLEOTIDE SEQUENCE [LARGE SCALE GENOMIC DNA]</scope>
</reference>
<comment type="caution">
    <text evidence="2">Lacks conserved residue(s) required for the propagation of feature annotation.</text>
</comment>
<dbReference type="Proteomes" id="UP000178797">
    <property type="component" value="Unassembled WGS sequence"/>
</dbReference>
<evidence type="ECO:0000256" key="1">
    <source>
        <dbReference type="ARBA" id="ARBA00022553"/>
    </source>
</evidence>
<proteinExistence type="predicted"/>
<dbReference type="InterPro" id="IPR007730">
    <property type="entry name" value="SPOR-like_dom"/>
</dbReference>
<evidence type="ECO:0000259" key="4">
    <source>
        <dbReference type="PROSITE" id="PS50110"/>
    </source>
</evidence>
<accession>A0A1F7RZ70</accession>
<evidence type="ECO:0000256" key="3">
    <source>
        <dbReference type="SAM" id="Phobius"/>
    </source>
</evidence>
<keyword evidence="1" id="KW-0597">Phosphoprotein</keyword>
<dbReference type="Gene3D" id="3.40.50.2300">
    <property type="match status" value="1"/>
</dbReference>
<keyword evidence="3" id="KW-0812">Transmembrane</keyword>
<dbReference type="PANTHER" id="PTHR44591">
    <property type="entry name" value="STRESS RESPONSE REGULATOR PROTEIN 1"/>
    <property type="match status" value="1"/>
</dbReference>
<feature type="transmembrane region" description="Helical" evidence="3">
    <location>
        <begin position="216"/>
        <end position="235"/>
    </location>
</feature>
<evidence type="ECO:0008006" key="8">
    <source>
        <dbReference type="Google" id="ProtNLM"/>
    </source>
</evidence>
<dbReference type="Pfam" id="PF05036">
    <property type="entry name" value="SPOR"/>
    <property type="match status" value="1"/>
</dbReference>
<keyword evidence="3" id="KW-0472">Membrane</keyword>
<evidence type="ECO:0000256" key="2">
    <source>
        <dbReference type="PROSITE-ProRule" id="PRU00169"/>
    </source>
</evidence>
<dbReference type="PROSITE" id="PS50110">
    <property type="entry name" value="RESPONSE_REGULATORY"/>
    <property type="match status" value="1"/>
</dbReference>
<dbReference type="PROSITE" id="PS51724">
    <property type="entry name" value="SPOR"/>
    <property type="match status" value="1"/>
</dbReference>
<organism evidence="6 7">
    <name type="scientific">Candidatus Schekmanbacteria bacterium RBG_16_38_10</name>
    <dbReference type="NCBI Taxonomy" id="1817879"/>
    <lineage>
        <taxon>Bacteria</taxon>
        <taxon>Candidatus Schekmaniibacteriota</taxon>
    </lineage>
</organism>
<dbReference type="AlphaFoldDB" id="A0A1F7RZ70"/>
<dbReference type="Pfam" id="PF00072">
    <property type="entry name" value="Response_reg"/>
    <property type="match status" value="1"/>
</dbReference>
<dbReference type="SUPFAM" id="SSF110997">
    <property type="entry name" value="Sporulation related repeat"/>
    <property type="match status" value="1"/>
</dbReference>
<dbReference type="InterPro" id="IPR001789">
    <property type="entry name" value="Sig_transdc_resp-reg_receiver"/>
</dbReference>
<protein>
    <recommendedName>
        <fullName evidence="8">Response regulatory domain-containing protein</fullName>
    </recommendedName>
</protein>
<feature type="domain" description="Response regulatory" evidence="4">
    <location>
        <begin position="8"/>
        <end position="124"/>
    </location>
</feature>
<dbReference type="InterPro" id="IPR050595">
    <property type="entry name" value="Bact_response_regulator"/>
</dbReference>
<dbReference type="PANTHER" id="PTHR44591:SF3">
    <property type="entry name" value="RESPONSE REGULATORY DOMAIN-CONTAINING PROTEIN"/>
    <property type="match status" value="1"/>
</dbReference>
<gene>
    <name evidence="6" type="ORF">A2W05_07640</name>
</gene>
<evidence type="ECO:0000313" key="6">
    <source>
        <dbReference type="EMBL" id="OGL46761.1"/>
    </source>
</evidence>
<dbReference type="EMBL" id="MGDE01000073">
    <property type="protein sequence ID" value="OGL46761.1"/>
    <property type="molecule type" value="Genomic_DNA"/>
</dbReference>
<keyword evidence="3" id="KW-1133">Transmembrane helix</keyword>
<comment type="caution">
    <text evidence="6">The sequence shown here is derived from an EMBL/GenBank/DDBJ whole genome shotgun (WGS) entry which is preliminary data.</text>
</comment>
<dbReference type="InterPro" id="IPR011006">
    <property type="entry name" value="CheY-like_superfamily"/>
</dbReference>
<name>A0A1F7RZ70_9BACT</name>
<dbReference type="SUPFAM" id="SSF52172">
    <property type="entry name" value="CheY-like"/>
    <property type="match status" value="1"/>
</dbReference>